<feature type="compositionally biased region" description="Gly residues" evidence="5">
    <location>
        <begin position="978"/>
        <end position="988"/>
    </location>
</feature>
<dbReference type="SMART" id="SM00386">
    <property type="entry name" value="HAT"/>
    <property type="match status" value="8"/>
</dbReference>
<evidence type="ECO:0000313" key="8">
    <source>
        <dbReference type="Proteomes" id="UP000707451"/>
    </source>
</evidence>
<feature type="region of interest" description="Disordered" evidence="5">
    <location>
        <begin position="698"/>
        <end position="793"/>
    </location>
</feature>
<dbReference type="AlphaFoldDB" id="A0A9P8BUT5"/>
<dbReference type="InterPro" id="IPR008847">
    <property type="entry name" value="Suf"/>
</dbReference>
<feature type="compositionally biased region" description="Polar residues" evidence="5">
    <location>
        <begin position="1"/>
        <end position="13"/>
    </location>
</feature>
<dbReference type="InterPro" id="IPR045243">
    <property type="entry name" value="Rna14-like"/>
</dbReference>
<keyword evidence="3" id="KW-0539">Nucleus</keyword>
<dbReference type="InterPro" id="IPR011990">
    <property type="entry name" value="TPR-like_helical_dom_sf"/>
</dbReference>
<keyword evidence="4" id="KW-0175">Coiled coil</keyword>
<evidence type="ECO:0000259" key="6">
    <source>
        <dbReference type="Pfam" id="PF05843"/>
    </source>
</evidence>
<feature type="compositionally biased region" description="Basic and acidic residues" evidence="5">
    <location>
        <begin position="705"/>
        <end position="736"/>
    </location>
</feature>
<dbReference type="Gene3D" id="1.25.40.1040">
    <property type="match status" value="1"/>
</dbReference>
<evidence type="ECO:0000313" key="7">
    <source>
        <dbReference type="EMBL" id="KAG9069714.1"/>
    </source>
</evidence>
<protein>
    <submittedName>
        <fullName evidence="7">mRNA 3'-end-processing protein rna14</fullName>
    </submittedName>
</protein>
<dbReference type="SUPFAM" id="SSF48452">
    <property type="entry name" value="TPR-like"/>
    <property type="match status" value="2"/>
</dbReference>
<comment type="caution">
    <text evidence="7">The sequence shown here is derived from an EMBL/GenBank/DDBJ whole genome shotgun (WGS) entry which is preliminary data.</text>
</comment>
<gene>
    <name evidence="7" type="primary">RNA14</name>
    <name evidence="7" type="ORF">KI688_009036</name>
</gene>
<comment type="subcellular location">
    <subcellularLocation>
        <location evidence="1">Nucleus</location>
    </subcellularLocation>
</comment>
<feature type="domain" description="Suppressor of forked" evidence="6">
    <location>
        <begin position="51"/>
        <end position="630"/>
    </location>
</feature>
<dbReference type="PANTHER" id="PTHR19980">
    <property type="entry name" value="RNA CLEAVAGE STIMULATION FACTOR"/>
    <property type="match status" value="1"/>
</dbReference>
<feature type="coiled-coil region" evidence="4">
    <location>
        <begin position="437"/>
        <end position="464"/>
    </location>
</feature>
<dbReference type="Pfam" id="PF05843">
    <property type="entry name" value="Suf"/>
    <property type="match status" value="1"/>
</dbReference>
<dbReference type="PANTHER" id="PTHR19980:SF0">
    <property type="entry name" value="CLEAVAGE STIMULATION FACTOR SUBUNIT 3"/>
    <property type="match status" value="1"/>
</dbReference>
<evidence type="ECO:0000256" key="2">
    <source>
        <dbReference type="ARBA" id="ARBA00022737"/>
    </source>
</evidence>
<evidence type="ECO:0000256" key="3">
    <source>
        <dbReference type="ARBA" id="ARBA00023242"/>
    </source>
</evidence>
<name>A0A9P8BUT5_9FUNG</name>
<dbReference type="EMBL" id="JAHRHY010000004">
    <property type="protein sequence ID" value="KAG9069714.1"/>
    <property type="molecule type" value="Genomic_DNA"/>
</dbReference>
<reference evidence="7" key="1">
    <citation type="submission" date="2021-06" db="EMBL/GenBank/DDBJ databases">
        <title>Genome Sequence of Mortierella hyaline Strain SCG-10, a Cold-Adapted, Nitrate-Reducing Fungus Isolated from Soil in Minnesota, USA.</title>
        <authorList>
            <person name="Aldossari N."/>
        </authorList>
    </citation>
    <scope>NUCLEOTIDE SEQUENCE</scope>
    <source>
        <strain evidence="7">SCG-10</strain>
    </source>
</reference>
<dbReference type="InterPro" id="IPR003107">
    <property type="entry name" value="HAT"/>
</dbReference>
<dbReference type="GO" id="GO:0003729">
    <property type="term" value="F:mRNA binding"/>
    <property type="evidence" value="ECO:0007669"/>
    <property type="project" value="TreeGrafter"/>
</dbReference>
<feature type="compositionally biased region" description="Low complexity" evidence="5">
    <location>
        <begin position="776"/>
        <end position="787"/>
    </location>
</feature>
<dbReference type="Gene3D" id="1.25.40.10">
    <property type="entry name" value="Tetratricopeptide repeat domain"/>
    <property type="match status" value="1"/>
</dbReference>
<feature type="region of interest" description="Disordered" evidence="5">
    <location>
        <begin position="1"/>
        <end position="44"/>
    </location>
</feature>
<evidence type="ECO:0000256" key="1">
    <source>
        <dbReference type="ARBA" id="ARBA00004123"/>
    </source>
</evidence>
<dbReference type="GO" id="GO:0005634">
    <property type="term" value="C:nucleus"/>
    <property type="evidence" value="ECO:0007669"/>
    <property type="project" value="UniProtKB-SubCell"/>
</dbReference>
<feature type="compositionally biased region" description="Basic and acidic residues" evidence="5">
    <location>
        <begin position="861"/>
        <end position="932"/>
    </location>
</feature>
<feature type="compositionally biased region" description="Polar residues" evidence="5">
    <location>
        <begin position="20"/>
        <end position="37"/>
    </location>
</feature>
<evidence type="ECO:0000256" key="5">
    <source>
        <dbReference type="SAM" id="MobiDB-lite"/>
    </source>
</evidence>
<dbReference type="Proteomes" id="UP000707451">
    <property type="component" value="Unassembled WGS sequence"/>
</dbReference>
<dbReference type="GO" id="GO:0031124">
    <property type="term" value="P:mRNA 3'-end processing"/>
    <property type="evidence" value="ECO:0007669"/>
    <property type="project" value="InterPro"/>
</dbReference>
<dbReference type="OrthoDB" id="26282at2759"/>
<feature type="coiled-coil region" evidence="4">
    <location>
        <begin position="362"/>
        <end position="403"/>
    </location>
</feature>
<feature type="region of interest" description="Disordered" evidence="5">
    <location>
        <begin position="844"/>
        <end position="1016"/>
    </location>
</feature>
<proteinExistence type="predicted"/>
<keyword evidence="2" id="KW-0677">Repeat</keyword>
<feature type="compositionally biased region" description="Gly residues" evidence="5">
    <location>
        <begin position="937"/>
        <end position="946"/>
    </location>
</feature>
<organism evidence="7 8">
    <name type="scientific">Linnemannia hyalina</name>
    <dbReference type="NCBI Taxonomy" id="64524"/>
    <lineage>
        <taxon>Eukaryota</taxon>
        <taxon>Fungi</taxon>
        <taxon>Fungi incertae sedis</taxon>
        <taxon>Mucoromycota</taxon>
        <taxon>Mortierellomycotina</taxon>
        <taxon>Mortierellomycetes</taxon>
        <taxon>Mortierellales</taxon>
        <taxon>Mortierellaceae</taxon>
        <taxon>Linnemannia</taxon>
    </lineage>
</organism>
<accession>A0A9P8BUT5</accession>
<feature type="compositionally biased region" description="Pro residues" evidence="5">
    <location>
        <begin position="739"/>
        <end position="760"/>
    </location>
</feature>
<keyword evidence="8" id="KW-1185">Reference proteome</keyword>
<evidence type="ECO:0000256" key="4">
    <source>
        <dbReference type="SAM" id="Coils"/>
    </source>
</evidence>
<sequence length="1016" mass="115097">MDSPLATNSSSEIKSPATLEDSNQASRANSVDSSSTPAAGKSDVVPAGASALEQRIVEDPFDADAWLTLLNDAEKEGEVARVRDVYERFLKVFPSSSRYWIQYAEFELKHHHFTEVESIFQRCLRSVLSVDLWKYYLNYIRRINTGPESKDIITKSYDFVLQHVGLDRDSGPIWSDYLFFLKSGQAQNTWEEQQKMDAMRRVFQKAVCIPLNNVENIWRDYDTFENGLNKLTAKKFLQERSAGYMTARMMWKELRKLTDGINRNLLPRPVKWTERELHQLEQWKRYIRWEQSNPLNFEDPSALSARVAWTYKQALLSMRFYPEIWFEAANYFNEIGRADEAVAMLKNGCEIMPTSFLLHFAYAEMEETRKNFKESRASYEALVKNLTEKIDDMNTKVDQEVQAAKAALLAEQQLLDGSGAGSNKKVRDIEEVDGEMREREREELKKRTKELQQYEKLARKEVEEMIKGCGLAWIMFMQFIRRTEGTSQWRHVFGRARRSNACPYQVYIAAALLEYHCTKDTTIAGKVFEVGYKSFADETAYVDQYLEFLIQLNDDSNARALFERALINMSPEKARPLWEKFSEYENKYGDLAAINKVEKRRREVYPDDSVISCFASRYSYNELKVIEEMDMGASIRKNIHVPALSDFSSDFPPPPAVDLDNAARPGRRPLMEPVHVDLYPRPDFAMWNSYRVYPDMIRKPPTSARDSRPGDMDTVPHPHGGDRDRDHDGHDGDRRGSPGPGPGFAPKPPMPPHIPPPMPPQAMGSSSQIPPPQPIPQHQQQQQQQQQGPLVVPGWTLGPHGLIPDAVAFFLSNLPPAAGFNGPILQTQDIMDLIRAAQIPVGQSMVVPPPVPVPTGPSGGMDRDGRGRDMGEHRDPRGGDGRDPREFDYGGGRDNRDPRDPRERGGDPRDPRGDPRDRDLRDRSDPHPRGNDPRGMMRGGGGGGDRGGFRPRGGPSSAGPSGRGGMKRKGREYDDEMGGGSGGGGGGDFRGHMPGVNRPPEYDVFRSRQQRKANME</sequence>